<evidence type="ECO:0000256" key="6">
    <source>
        <dbReference type="ARBA" id="ARBA00022679"/>
    </source>
</evidence>
<comment type="subcellular location">
    <subcellularLocation>
        <location evidence="2">Cytoplasm</location>
    </subcellularLocation>
</comment>
<evidence type="ECO:0000256" key="8">
    <source>
        <dbReference type="ARBA" id="ARBA00023270"/>
    </source>
</evidence>
<evidence type="ECO:0000256" key="3">
    <source>
        <dbReference type="ARBA" id="ARBA00004959"/>
    </source>
</evidence>
<dbReference type="Gene3D" id="3.20.20.70">
    <property type="entry name" value="Aldolase class I"/>
    <property type="match status" value="1"/>
</dbReference>
<evidence type="ECO:0000313" key="10">
    <source>
        <dbReference type="EMBL" id="CAB4916083.1"/>
    </source>
</evidence>
<dbReference type="SUPFAM" id="SSF51569">
    <property type="entry name" value="Aldolase"/>
    <property type="match status" value="1"/>
</dbReference>
<evidence type="ECO:0000256" key="5">
    <source>
        <dbReference type="ARBA" id="ARBA00022490"/>
    </source>
</evidence>
<protein>
    <submittedName>
        <fullName evidence="10">Unannotated protein</fullName>
    </submittedName>
</protein>
<dbReference type="GO" id="GO:0004801">
    <property type="term" value="F:transaldolase activity"/>
    <property type="evidence" value="ECO:0007669"/>
    <property type="project" value="UniProtKB-EC"/>
</dbReference>
<keyword evidence="6" id="KW-0808">Transferase</keyword>
<dbReference type="NCBIfam" id="TIGR00876">
    <property type="entry name" value="tal_mycobact"/>
    <property type="match status" value="1"/>
</dbReference>
<evidence type="ECO:0000256" key="9">
    <source>
        <dbReference type="ARBA" id="ARBA00048810"/>
    </source>
</evidence>
<dbReference type="EMBL" id="CAFBMZ010000004">
    <property type="protein sequence ID" value="CAB4916083.1"/>
    <property type="molecule type" value="Genomic_DNA"/>
</dbReference>
<dbReference type="InterPro" id="IPR013785">
    <property type="entry name" value="Aldolase_TIM"/>
</dbReference>
<keyword evidence="8" id="KW-0704">Schiff base</keyword>
<organism evidence="10">
    <name type="scientific">freshwater metagenome</name>
    <dbReference type="NCBI Taxonomy" id="449393"/>
    <lineage>
        <taxon>unclassified sequences</taxon>
        <taxon>metagenomes</taxon>
        <taxon>ecological metagenomes</taxon>
    </lineage>
</organism>
<evidence type="ECO:0000256" key="7">
    <source>
        <dbReference type="ARBA" id="ARBA00023126"/>
    </source>
</evidence>
<dbReference type="InterPro" id="IPR018225">
    <property type="entry name" value="Transaldolase_AS"/>
</dbReference>
<dbReference type="GO" id="GO:0005737">
    <property type="term" value="C:cytoplasm"/>
    <property type="evidence" value="ECO:0007669"/>
    <property type="project" value="UniProtKB-SubCell"/>
</dbReference>
<name>A0A6J7HGB3_9ZZZZ</name>
<dbReference type="InterPro" id="IPR001585">
    <property type="entry name" value="TAL/FSA"/>
</dbReference>
<dbReference type="GO" id="GO:0006098">
    <property type="term" value="P:pentose-phosphate shunt"/>
    <property type="evidence" value="ECO:0007669"/>
    <property type="project" value="UniProtKB-UniPathway"/>
</dbReference>
<evidence type="ECO:0000256" key="2">
    <source>
        <dbReference type="ARBA" id="ARBA00004496"/>
    </source>
</evidence>
<dbReference type="UniPathway" id="UPA00115"/>
<accession>A0A6J7HGB3</accession>
<gene>
    <name evidence="10" type="ORF">UFOPK3684_00106</name>
</gene>
<dbReference type="GO" id="GO:0005975">
    <property type="term" value="P:carbohydrate metabolic process"/>
    <property type="evidence" value="ECO:0007669"/>
    <property type="project" value="InterPro"/>
</dbReference>
<dbReference type="NCBIfam" id="NF002881">
    <property type="entry name" value="PRK03343.1"/>
    <property type="match status" value="1"/>
</dbReference>
<evidence type="ECO:0000256" key="1">
    <source>
        <dbReference type="ARBA" id="ARBA00003518"/>
    </source>
</evidence>
<dbReference type="PROSITE" id="PS01054">
    <property type="entry name" value="TRANSALDOLASE_1"/>
    <property type="match status" value="1"/>
</dbReference>
<comment type="function">
    <text evidence="1">Transaldolase is important for the balance of metabolites in the pentose-phosphate pathway.</text>
</comment>
<dbReference type="CDD" id="cd00955">
    <property type="entry name" value="Transaldolase_like"/>
    <property type="match status" value="1"/>
</dbReference>
<dbReference type="PIRSF" id="PIRSF036915">
    <property type="entry name" value="Trnald_Bac_Plnt"/>
    <property type="match status" value="1"/>
</dbReference>
<evidence type="ECO:0000256" key="4">
    <source>
        <dbReference type="ARBA" id="ARBA00008426"/>
    </source>
</evidence>
<dbReference type="PROSITE" id="PS00958">
    <property type="entry name" value="TRANSALDOLASE_2"/>
    <property type="match status" value="1"/>
</dbReference>
<dbReference type="PANTHER" id="PTHR10683:SF31">
    <property type="entry name" value="TRANSALDOLASE"/>
    <property type="match status" value="1"/>
</dbReference>
<keyword evidence="5" id="KW-0963">Cytoplasm</keyword>
<proteinExistence type="inferred from homology"/>
<comment type="similarity">
    <text evidence="4">Belongs to the transaldolase family. Type 2 subfamily.</text>
</comment>
<dbReference type="Pfam" id="PF00923">
    <property type="entry name" value="TAL_FSA"/>
    <property type="match status" value="1"/>
</dbReference>
<sequence length="361" mass="38805">MSAQEVGLNGTSIWLDDLSRSKISGADSHSLPSRITNDCVVGVTTNPSIFAAAISGAQEYAGDIALMKSMSADECVKKLTTDDVRSACDLFKEIFSATKGVDGRVSIEVDPRLASDTEATIAAGKELWRIIDRPNLMIKVPATVEGLPAITALIAAGISVNVTLIFSVKRYGAVIDAYIAGVEAATNPSHVHSVASFFVSRIDSAVDALLKKDGSDAAMALMGKAAIANAHLAYQLFEEKFASQRWSLQAERGAHKQRPLWASTGVKDPSYDDTRYVVELIAPNTVNTMPQATLDAVIDHARVRPDTITSRYQEAVDVFKSLSELNISLNSITTELEIDGVKKFAQAWEELLTTVKAAQQS</sequence>
<comment type="catalytic activity">
    <reaction evidence="9">
        <text>D-sedoheptulose 7-phosphate + D-glyceraldehyde 3-phosphate = D-erythrose 4-phosphate + beta-D-fructose 6-phosphate</text>
        <dbReference type="Rhea" id="RHEA:17053"/>
        <dbReference type="ChEBI" id="CHEBI:16897"/>
        <dbReference type="ChEBI" id="CHEBI:57483"/>
        <dbReference type="ChEBI" id="CHEBI:57634"/>
        <dbReference type="ChEBI" id="CHEBI:59776"/>
        <dbReference type="EC" id="2.2.1.2"/>
    </reaction>
</comment>
<keyword evidence="7" id="KW-0570">Pentose shunt</keyword>
<dbReference type="AlphaFoldDB" id="A0A6J7HGB3"/>
<dbReference type="PANTHER" id="PTHR10683">
    <property type="entry name" value="TRANSALDOLASE"/>
    <property type="match status" value="1"/>
</dbReference>
<reference evidence="10" key="1">
    <citation type="submission" date="2020-05" db="EMBL/GenBank/DDBJ databases">
        <authorList>
            <person name="Chiriac C."/>
            <person name="Salcher M."/>
            <person name="Ghai R."/>
            <person name="Kavagutti S V."/>
        </authorList>
    </citation>
    <scope>NUCLEOTIDE SEQUENCE</scope>
</reference>
<dbReference type="HAMAP" id="MF_00493">
    <property type="entry name" value="Transaldolase_2"/>
    <property type="match status" value="1"/>
</dbReference>
<comment type="pathway">
    <text evidence="3">Carbohydrate degradation; pentose phosphate pathway.</text>
</comment>
<dbReference type="InterPro" id="IPR004732">
    <property type="entry name" value="Transaldolase_2"/>
</dbReference>